<reference evidence="2" key="1">
    <citation type="submission" date="2015-07" db="EMBL/GenBank/DDBJ databases">
        <authorList>
            <person name="Rodrigo-Torres Lidia"/>
            <person name="Arahal R.David."/>
        </authorList>
    </citation>
    <scope>NUCLEOTIDE SEQUENCE [LARGE SCALE GENOMIC DNA]</scope>
    <source>
        <strain evidence="2">CECT 5112</strain>
    </source>
</reference>
<dbReference type="EMBL" id="CXWD01000014">
    <property type="protein sequence ID" value="CTQ73105.1"/>
    <property type="molecule type" value="Genomic_DNA"/>
</dbReference>
<proteinExistence type="predicted"/>
<evidence type="ECO:0000313" key="1">
    <source>
        <dbReference type="EMBL" id="CTQ73105.1"/>
    </source>
</evidence>
<evidence type="ECO:0000313" key="2">
    <source>
        <dbReference type="Proteomes" id="UP000053235"/>
    </source>
</evidence>
<dbReference type="Proteomes" id="UP000053235">
    <property type="component" value="Unassembled WGS sequence"/>
</dbReference>
<sequence>MRIDTALRNQFQVWQPLQQVRSYFGAFAKQDDGISFLEPFGKRTNVFDMIGPDCDLVFFQFLKTRQTAQRIEPVIQYVHFH</sequence>
<gene>
    <name evidence="1" type="ORF">LAX5112_03424</name>
</gene>
<organism evidence="1 2">
    <name type="scientific">Roseibium alexandrii</name>
    <dbReference type="NCBI Taxonomy" id="388408"/>
    <lineage>
        <taxon>Bacteria</taxon>
        <taxon>Pseudomonadati</taxon>
        <taxon>Pseudomonadota</taxon>
        <taxon>Alphaproteobacteria</taxon>
        <taxon>Hyphomicrobiales</taxon>
        <taxon>Stappiaceae</taxon>
        <taxon>Roseibium</taxon>
    </lineage>
</organism>
<accession>A0A0M7AD99</accession>
<keyword evidence="2" id="KW-1185">Reference proteome</keyword>
<protein>
    <submittedName>
        <fullName evidence="1">Uncharacterized protein</fullName>
    </submittedName>
</protein>
<dbReference type="AlphaFoldDB" id="A0A0M7AD99"/>
<name>A0A0M7AD99_9HYPH</name>